<organism evidence="8 9">
    <name type="scientific">Sphingobacterium allocomposti</name>
    <dbReference type="NCBI Taxonomy" id="415956"/>
    <lineage>
        <taxon>Bacteria</taxon>
        <taxon>Pseudomonadati</taxon>
        <taxon>Bacteroidota</taxon>
        <taxon>Sphingobacteriia</taxon>
        <taxon>Sphingobacteriales</taxon>
        <taxon>Sphingobacteriaceae</taxon>
        <taxon>Sphingobacterium</taxon>
    </lineage>
</organism>
<evidence type="ECO:0000259" key="7">
    <source>
        <dbReference type="Pfam" id="PF12823"/>
    </source>
</evidence>
<name>A0A5S5DP38_9SPHI</name>
<evidence type="ECO:0000313" key="9">
    <source>
        <dbReference type="Proteomes" id="UP000325105"/>
    </source>
</evidence>
<feature type="transmembrane region" description="Helical" evidence="6">
    <location>
        <begin position="79"/>
        <end position="97"/>
    </location>
</feature>
<dbReference type="RefSeq" id="WP_148907976.1">
    <property type="nucleotide sequence ID" value="NZ_VNHX01000005.1"/>
</dbReference>
<keyword evidence="9" id="KW-1185">Reference proteome</keyword>
<evidence type="ECO:0000256" key="4">
    <source>
        <dbReference type="ARBA" id="ARBA00022989"/>
    </source>
</evidence>
<dbReference type="OrthoDB" id="1121311at2"/>
<comment type="caution">
    <text evidence="8">The sequence shown here is derived from an EMBL/GenBank/DDBJ whole genome shotgun (WGS) entry which is preliminary data.</text>
</comment>
<reference evidence="8 9" key="1">
    <citation type="submission" date="2019-07" db="EMBL/GenBank/DDBJ databases">
        <title>Genomic Encyclopedia of Archaeal and Bacterial Type Strains, Phase II (KMG-II): from individual species to whole genera.</title>
        <authorList>
            <person name="Goeker M."/>
        </authorList>
    </citation>
    <scope>NUCLEOTIDE SEQUENCE [LARGE SCALE GENOMIC DNA]</scope>
    <source>
        <strain evidence="8 9">DSM 18850</strain>
    </source>
</reference>
<evidence type="ECO:0000256" key="2">
    <source>
        <dbReference type="ARBA" id="ARBA00022475"/>
    </source>
</evidence>
<feature type="transmembrane region" description="Helical" evidence="6">
    <location>
        <begin position="12"/>
        <end position="33"/>
    </location>
</feature>
<dbReference type="PANTHER" id="PTHR40077:SF1">
    <property type="entry name" value="MEMBRANE PROTEIN"/>
    <property type="match status" value="1"/>
</dbReference>
<keyword evidence="3 6" id="KW-0812">Transmembrane</keyword>
<evidence type="ECO:0000256" key="6">
    <source>
        <dbReference type="SAM" id="Phobius"/>
    </source>
</evidence>
<gene>
    <name evidence="8" type="ORF">BC792_10573</name>
</gene>
<sequence>MKTLLSTQIGRLRLLGYMEGISLLVLVGIAMPLKYWAGNPELTKLVGPIHGALFLLFIFNTLAVGIVQRWKFMEVTWKVIFACFVPFGTFYIDYKILRRI</sequence>
<keyword evidence="5 6" id="KW-0472">Membrane</keyword>
<dbReference type="InterPro" id="IPR023845">
    <property type="entry name" value="DUF3817_TM"/>
</dbReference>
<dbReference type="EMBL" id="VNHX01000005">
    <property type="protein sequence ID" value="TYP96582.1"/>
    <property type="molecule type" value="Genomic_DNA"/>
</dbReference>
<proteinExistence type="predicted"/>
<dbReference type="NCBIfam" id="TIGR03954">
    <property type="entry name" value="integ_memb_HG"/>
    <property type="match status" value="1"/>
</dbReference>
<evidence type="ECO:0000256" key="5">
    <source>
        <dbReference type="ARBA" id="ARBA00023136"/>
    </source>
</evidence>
<dbReference type="Pfam" id="PF12823">
    <property type="entry name" value="DUF3817"/>
    <property type="match status" value="1"/>
</dbReference>
<evidence type="ECO:0000256" key="1">
    <source>
        <dbReference type="ARBA" id="ARBA00004651"/>
    </source>
</evidence>
<evidence type="ECO:0000313" key="8">
    <source>
        <dbReference type="EMBL" id="TYP96582.1"/>
    </source>
</evidence>
<evidence type="ECO:0000256" key="3">
    <source>
        <dbReference type="ARBA" id="ARBA00022692"/>
    </source>
</evidence>
<feature type="transmembrane region" description="Helical" evidence="6">
    <location>
        <begin position="45"/>
        <end position="67"/>
    </location>
</feature>
<dbReference type="Proteomes" id="UP000325105">
    <property type="component" value="Unassembled WGS sequence"/>
</dbReference>
<protein>
    <submittedName>
        <fullName evidence="8">Integral membrane protein</fullName>
    </submittedName>
</protein>
<feature type="domain" description="DUF3817" evidence="7">
    <location>
        <begin position="10"/>
        <end position="97"/>
    </location>
</feature>
<dbReference type="GO" id="GO:0005886">
    <property type="term" value="C:plasma membrane"/>
    <property type="evidence" value="ECO:0007669"/>
    <property type="project" value="UniProtKB-SubCell"/>
</dbReference>
<accession>A0A5S5DP38</accession>
<keyword evidence="2" id="KW-1003">Cell membrane</keyword>
<comment type="subcellular location">
    <subcellularLocation>
        <location evidence="1">Cell membrane</location>
        <topology evidence="1">Multi-pass membrane protein</topology>
    </subcellularLocation>
</comment>
<dbReference type="PANTHER" id="PTHR40077">
    <property type="entry name" value="MEMBRANE PROTEIN-RELATED"/>
    <property type="match status" value="1"/>
</dbReference>
<dbReference type="AlphaFoldDB" id="A0A5S5DP38"/>
<keyword evidence="4 6" id="KW-1133">Transmembrane helix</keyword>